<proteinExistence type="predicted"/>
<dbReference type="EMBL" id="NRSG01000115">
    <property type="protein sequence ID" value="MBK1659654.1"/>
    <property type="molecule type" value="Genomic_DNA"/>
</dbReference>
<evidence type="ECO:0008006" key="4">
    <source>
        <dbReference type="Google" id="ProtNLM"/>
    </source>
</evidence>
<feature type="transmembrane region" description="Helical" evidence="1">
    <location>
        <begin position="139"/>
        <end position="160"/>
    </location>
</feature>
<dbReference type="RefSeq" id="WP_133220181.1">
    <property type="nucleotide sequence ID" value="NZ_NRSG01000115.1"/>
</dbReference>
<comment type="caution">
    <text evidence="2">The sequence shown here is derived from an EMBL/GenBank/DDBJ whole genome shotgun (WGS) entry which is preliminary data.</text>
</comment>
<protein>
    <recommendedName>
        <fullName evidence="4">Sensor domain-containing protein</fullName>
    </recommendedName>
</protein>
<evidence type="ECO:0000313" key="3">
    <source>
        <dbReference type="Proteomes" id="UP000697995"/>
    </source>
</evidence>
<evidence type="ECO:0000313" key="2">
    <source>
        <dbReference type="EMBL" id="MBK1659654.1"/>
    </source>
</evidence>
<evidence type="ECO:0000256" key="1">
    <source>
        <dbReference type="SAM" id="Phobius"/>
    </source>
</evidence>
<feature type="transmembrane region" description="Helical" evidence="1">
    <location>
        <begin position="34"/>
        <end position="60"/>
    </location>
</feature>
<feature type="transmembrane region" description="Helical" evidence="1">
    <location>
        <begin position="112"/>
        <end position="133"/>
    </location>
</feature>
<keyword evidence="1" id="KW-0472">Membrane</keyword>
<reference evidence="2 3" key="1">
    <citation type="journal article" date="2020" name="Microorganisms">
        <title>Osmotic Adaptation and Compatible Solute Biosynthesis of Phototrophic Bacteria as Revealed from Genome Analyses.</title>
        <authorList>
            <person name="Imhoff J.F."/>
            <person name="Rahn T."/>
            <person name="Kunzel S."/>
            <person name="Keller A."/>
            <person name="Neulinger S.C."/>
        </authorList>
    </citation>
    <scope>NUCLEOTIDE SEQUENCE [LARGE SCALE GENOMIC DNA]</scope>
    <source>
        <strain evidence="2 3">DSM 15382</strain>
    </source>
</reference>
<keyword evidence="3" id="KW-1185">Reference proteome</keyword>
<organism evidence="2 3">
    <name type="scientific">Paracraurococcus ruber</name>
    <dbReference type="NCBI Taxonomy" id="77675"/>
    <lineage>
        <taxon>Bacteria</taxon>
        <taxon>Pseudomonadati</taxon>
        <taxon>Pseudomonadota</taxon>
        <taxon>Alphaproteobacteria</taxon>
        <taxon>Acetobacterales</taxon>
        <taxon>Roseomonadaceae</taxon>
        <taxon>Paracraurococcus</taxon>
    </lineage>
</organism>
<dbReference type="Proteomes" id="UP000697995">
    <property type="component" value="Unassembled WGS sequence"/>
</dbReference>
<gene>
    <name evidence="2" type="ORF">CKO45_15585</name>
</gene>
<sequence>MRLSDRFYLINQKFDRLPLQQQFLAAFWSAQGGLLVLLMLCFFAGFPFLFTSIVVFILVMGPRLMFKFDMLDISPGLPPRDAGGPTAIAVRGPAWAYGLNAWFDAKAEHARILIVAFATLGIFVLNLALHALFGLPVGLLVMLALLVLGWARVLHVNGWLAPQHG</sequence>
<keyword evidence="1" id="KW-0812">Transmembrane</keyword>
<keyword evidence="1" id="KW-1133">Transmembrane helix</keyword>
<accession>A0ABS1CYQ0</accession>
<name>A0ABS1CYQ0_9PROT</name>